<comment type="similarity">
    <text evidence="2">Belongs to the EamA transporter family.</text>
</comment>
<dbReference type="InterPro" id="IPR050638">
    <property type="entry name" value="AA-Vitamin_Transporters"/>
</dbReference>
<keyword evidence="10" id="KW-1185">Reference proteome</keyword>
<sequence length="308" mass="33675">MKKKAWLLLLCANLFWAGNMIFGKFSTSEFPAIWVAFLRWAVALIFLIPIAHFAEKPPWLRLWKKNWRMIVLLGTLNIVVYCYLSYASLQFTSATNGALINTLTPALIMLFSFLLLKEKGSIFQSAGLITSFIGVLTVLTKGQLLQLFHTPYNKGDLLMFLGVLCFAAYSLLVRRTKGIPAFAFVAMMAMVGTIVMIPVLFLQPIQAEKVTPLGIAGIIYLGIFPSIGSQIFWNHGIKVLGASKTGITMNLVPIFTAIISVILGQALALSQIIGGLLTIAGMVLTSAKGRDRSPERKANAALQSGSTK</sequence>
<feature type="transmembrane region" description="Helical" evidence="7">
    <location>
        <begin position="245"/>
        <end position="263"/>
    </location>
</feature>
<keyword evidence="5 7" id="KW-1133">Transmembrane helix</keyword>
<feature type="transmembrane region" description="Helical" evidence="7">
    <location>
        <begin position="98"/>
        <end position="116"/>
    </location>
</feature>
<evidence type="ECO:0000256" key="6">
    <source>
        <dbReference type="ARBA" id="ARBA00023136"/>
    </source>
</evidence>
<comment type="subcellular location">
    <subcellularLocation>
        <location evidence="1">Cell membrane</location>
        <topology evidence="1">Multi-pass membrane protein</topology>
    </subcellularLocation>
</comment>
<evidence type="ECO:0000256" key="2">
    <source>
        <dbReference type="ARBA" id="ARBA00007362"/>
    </source>
</evidence>
<feature type="domain" description="EamA" evidence="8">
    <location>
        <begin position="5"/>
        <end position="139"/>
    </location>
</feature>
<feature type="transmembrane region" description="Helical" evidence="7">
    <location>
        <begin position="128"/>
        <end position="145"/>
    </location>
</feature>
<feature type="transmembrane region" description="Helical" evidence="7">
    <location>
        <begin position="157"/>
        <end position="174"/>
    </location>
</feature>
<dbReference type="PANTHER" id="PTHR32322">
    <property type="entry name" value="INNER MEMBRANE TRANSPORTER"/>
    <property type="match status" value="1"/>
</dbReference>
<feature type="transmembrane region" description="Helical" evidence="7">
    <location>
        <begin position="181"/>
        <end position="201"/>
    </location>
</feature>
<dbReference type="InterPro" id="IPR037185">
    <property type="entry name" value="EmrE-like"/>
</dbReference>
<feature type="transmembrane region" description="Helical" evidence="7">
    <location>
        <begin position="66"/>
        <end position="86"/>
    </location>
</feature>
<evidence type="ECO:0000313" key="9">
    <source>
        <dbReference type="EMBL" id="NBD24865.1"/>
    </source>
</evidence>
<gene>
    <name evidence="9" type="ORF">GT019_13350</name>
</gene>
<comment type="caution">
    <text evidence="9">The sequence shown here is derived from an EMBL/GenBank/DDBJ whole genome shotgun (WGS) entry which is preliminary data.</text>
</comment>
<keyword evidence="4 7" id="KW-0812">Transmembrane</keyword>
<feature type="transmembrane region" description="Helical" evidence="7">
    <location>
        <begin position="33"/>
        <end position="54"/>
    </location>
</feature>
<keyword evidence="6 7" id="KW-0472">Membrane</keyword>
<dbReference type="InterPro" id="IPR000620">
    <property type="entry name" value="EamA_dom"/>
</dbReference>
<dbReference type="EMBL" id="JAAAMV010000009">
    <property type="protein sequence ID" value="NBD24865.1"/>
    <property type="molecule type" value="Genomic_DNA"/>
</dbReference>
<reference evidence="9 10" key="1">
    <citation type="submission" date="2020-01" db="EMBL/GenBank/DDBJ databases">
        <title>Paenibacillus soybeanensis sp. nov. isolated from the nodules of soybean (Glycine max(L.) Merr).</title>
        <authorList>
            <person name="Wang H."/>
        </authorList>
    </citation>
    <scope>NUCLEOTIDE SEQUENCE [LARGE SCALE GENOMIC DNA]</scope>
    <source>
        <strain evidence="9 10">T1</strain>
    </source>
</reference>
<evidence type="ECO:0000256" key="4">
    <source>
        <dbReference type="ARBA" id="ARBA00022692"/>
    </source>
</evidence>
<proteinExistence type="inferred from homology"/>
<organism evidence="9 10">
    <name type="scientific">Paenibacillus glycinis</name>
    <dbReference type="NCBI Taxonomy" id="2697035"/>
    <lineage>
        <taxon>Bacteria</taxon>
        <taxon>Bacillati</taxon>
        <taxon>Bacillota</taxon>
        <taxon>Bacilli</taxon>
        <taxon>Bacillales</taxon>
        <taxon>Paenibacillaceae</taxon>
        <taxon>Paenibacillus</taxon>
    </lineage>
</organism>
<evidence type="ECO:0000256" key="1">
    <source>
        <dbReference type="ARBA" id="ARBA00004651"/>
    </source>
</evidence>
<protein>
    <submittedName>
        <fullName evidence="9">EamA family transporter</fullName>
    </submittedName>
</protein>
<evidence type="ECO:0000256" key="7">
    <source>
        <dbReference type="SAM" id="Phobius"/>
    </source>
</evidence>
<evidence type="ECO:0000313" key="10">
    <source>
        <dbReference type="Proteomes" id="UP000665561"/>
    </source>
</evidence>
<evidence type="ECO:0000256" key="5">
    <source>
        <dbReference type="ARBA" id="ARBA00022989"/>
    </source>
</evidence>
<dbReference type="SUPFAM" id="SSF103481">
    <property type="entry name" value="Multidrug resistance efflux transporter EmrE"/>
    <property type="match status" value="2"/>
</dbReference>
<feature type="domain" description="EamA" evidence="8">
    <location>
        <begin position="154"/>
        <end position="286"/>
    </location>
</feature>
<evidence type="ECO:0000259" key="8">
    <source>
        <dbReference type="Pfam" id="PF00892"/>
    </source>
</evidence>
<name>A0ABW9XQG2_9BACL</name>
<dbReference type="Pfam" id="PF00892">
    <property type="entry name" value="EamA"/>
    <property type="match status" value="2"/>
</dbReference>
<dbReference type="Proteomes" id="UP000665561">
    <property type="component" value="Unassembled WGS sequence"/>
</dbReference>
<dbReference type="RefSeq" id="WP_161743674.1">
    <property type="nucleotide sequence ID" value="NZ_JAAAMV010000009.1"/>
</dbReference>
<accession>A0ABW9XQG2</accession>
<feature type="transmembrane region" description="Helical" evidence="7">
    <location>
        <begin position="213"/>
        <end position="233"/>
    </location>
</feature>
<dbReference type="PANTHER" id="PTHR32322:SF18">
    <property type="entry name" value="S-ADENOSYLMETHIONINE_S-ADENOSYLHOMOCYSTEINE TRANSPORTER"/>
    <property type="match status" value="1"/>
</dbReference>
<keyword evidence="3" id="KW-1003">Cell membrane</keyword>
<evidence type="ECO:0000256" key="3">
    <source>
        <dbReference type="ARBA" id="ARBA00022475"/>
    </source>
</evidence>